<protein>
    <submittedName>
        <fullName evidence="2">Uncharacterized protein</fullName>
    </submittedName>
</protein>
<comment type="caution">
    <text evidence="2">The sequence shown here is derived from an EMBL/GenBank/DDBJ whole genome shotgun (WGS) entry which is preliminary data.</text>
</comment>
<evidence type="ECO:0000313" key="3">
    <source>
        <dbReference type="Proteomes" id="UP000439903"/>
    </source>
</evidence>
<name>A0A8H4AL18_GIGMA</name>
<evidence type="ECO:0000313" key="2">
    <source>
        <dbReference type="EMBL" id="KAF0508133.1"/>
    </source>
</evidence>
<proteinExistence type="predicted"/>
<dbReference type="EMBL" id="WTPW01000469">
    <property type="protein sequence ID" value="KAF0508133.1"/>
    <property type="molecule type" value="Genomic_DNA"/>
</dbReference>
<accession>A0A8H4AL18</accession>
<evidence type="ECO:0000256" key="1">
    <source>
        <dbReference type="SAM" id="MobiDB-lite"/>
    </source>
</evidence>
<dbReference type="Proteomes" id="UP000439903">
    <property type="component" value="Unassembled WGS sequence"/>
</dbReference>
<sequence length="85" mass="9711">MEARHISPFLQLTGGLSINIKSPPKNEQPIKMLDDSHQSSDLHQPIKCPPLTEESTSNNLIRFRRYNVLDATNNFFLYGDVQLQT</sequence>
<organism evidence="2 3">
    <name type="scientific">Gigaspora margarita</name>
    <dbReference type="NCBI Taxonomy" id="4874"/>
    <lineage>
        <taxon>Eukaryota</taxon>
        <taxon>Fungi</taxon>
        <taxon>Fungi incertae sedis</taxon>
        <taxon>Mucoromycota</taxon>
        <taxon>Glomeromycotina</taxon>
        <taxon>Glomeromycetes</taxon>
        <taxon>Diversisporales</taxon>
        <taxon>Gigasporaceae</taxon>
        <taxon>Gigaspora</taxon>
    </lineage>
</organism>
<gene>
    <name evidence="2" type="ORF">F8M41_018834</name>
</gene>
<reference evidence="2 3" key="1">
    <citation type="journal article" date="2019" name="Environ. Microbiol.">
        <title>At the nexus of three kingdoms: the genome of the mycorrhizal fungus Gigaspora margarita provides insights into plant, endobacterial and fungal interactions.</title>
        <authorList>
            <person name="Venice F."/>
            <person name="Ghignone S."/>
            <person name="Salvioli di Fossalunga A."/>
            <person name="Amselem J."/>
            <person name="Novero M."/>
            <person name="Xianan X."/>
            <person name="Sedzielewska Toro K."/>
            <person name="Morin E."/>
            <person name="Lipzen A."/>
            <person name="Grigoriev I.V."/>
            <person name="Henrissat B."/>
            <person name="Martin F.M."/>
            <person name="Bonfante P."/>
        </authorList>
    </citation>
    <scope>NUCLEOTIDE SEQUENCE [LARGE SCALE GENOMIC DNA]</scope>
    <source>
        <strain evidence="2 3">BEG34</strain>
    </source>
</reference>
<dbReference type="AlphaFoldDB" id="A0A8H4AL18"/>
<feature type="region of interest" description="Disordered" evidence="1">
    <location>
        <begin position="21"/>
        <end position="54"/>
    </location>
</feature>
<keyword evidence="3" id="KW-1185">Reference proteome</keyword>